<feature type="domain" description="Cyclin-like" evidence="7">
    <location>
        <begin position="85"/>
        <end position="171"/>
    </location>
</feature>
<dbReference type="GO" id="GO:0051301">
    <property type="term" value="P:cell division"/>
    <property type="evidence" value="ECO:0007669"/>
    <property type="project" value="UniProtKB-KW"/>
</dbReference>
<evidence type="ECO:0000256" key="6">
    <source>
        <dbReference type="SAM" id="MobiDB-lite"/>
    </source>
</evidence>
<evidence type="ECO:0000256" key="5">
    <source>
        <dbReference type="RuleBase" id="RU000383"/>
    </source>
</evidence>
<dbReference type="FunFam" id="1.10.472.10:FF:000040">
    <property type="entry name" value="D6-type cyclin"/>
    <property type="match status" value="1"/>
</dbReference>
<keyword evidence="10" id="KW-1185">Reference proteome</keyword>
<evidence type="ECO:0008006" key="11">
    <source>
        <dbReference type="Google" id="ProtNLM"/>
    </source>
</evidence>
<sequence length="339" mass="38422">MLSFLLIHLPKMSSLYSAEDASYVASSNDDTWTSDAPSIVDSSTDYDILIDRLIDSELHQMPESNYLQRFRDRSIEVTTRQYAINWMLTVHAYYHFRPVTAYLSVNYLDRFLSLHALPNGWPFQLLSVACLSLAAKMEETSVPLLSDLQVAEPRFVFEPITVQRMELLVMANLKWRMHSVTPFDFLDYFVVKITCFGSRYAQFRRVYSHASDLILSTSRVIDFLGYLPSTIAAAAVLCAARESVELPVMDDPLMASFHERVSNEMVKNCYHRMEEYIVDTCRLANLKHWRTEPDSPTPVGVLDAAACGSCDCEKSGSQNPESSQAVSPNKRRRSAAPGL</sequence>
<feature type="domain" description="Cyclin C-terminal" evidence="8">
    <location>
        <begin position="180"/>
        <end position="298"/>
    </location>
</feature>
<dbReference type="OMA" id="IDMESYH"/>
<evidence type="ECO:0000256" key="1">
    <source>
        <dbReference type="ARBA" id="ARBA00009065"/>
    </source>
</evidence>
<keyword evidence="4" id="KW-0131">Cell cycle</keyword>
<feature type="region of interest" description="Disordered" evidence="6">
    <location>
        <begin position="311"/>
        <end position="339"/>
    </location>
</feature>
<organism evidence="9 10">
    <name type="scientific">Tetracentron sinense</name>
    <name type="common">Spur-leaf</name>
    <dbReference type="NCBI Taxonomy" id="13715"/>
    <lineage>
        <taxon>Eukaryota</taxon>
        <taxon>Viridiplantae</taxon>
        <taxon>Streptophyta</taxon>
        <taxon>Embryophyta</taxon>
        <taxon>Tracheophyta</taxon>
        <taxon>Spermatophyta</taxon>
        <taxon>Magnoliopsida</taxon>
        <taxon>Trochodendrales</taxon>
        <taxon>Trochodendraceae</taxon>
        <taxon>Tetracentron</taxon>
    </lineage>
</organism>
<dbReference type="PANTHER" id="PTHR10177">
    <property type="entry name" value="CYCLINS"/>
    <property type="match status" value="1"/>
</dbReference>
<name>A0A834ZJ79_TETSI</name>
<evidence type="ECO:0000256" key="2">
    <source>
        <dbReference type="ARBA" id="ARBA00022618"/>
    </source>
</evidence>
<dbReference type="InterPro" id="IPR004367">
    <property type="entry name" value="Cyclin_C-dom"/>
</dbReference>
<feature type="compositionally biased region" description="Basic residues" evidence="6">
    <location>
        <begin position="329"/>
        <end position="339"/>
    </location>
</feature>
<dbReference type="EMBL" id="JABCRI010000005">
    <property type="protein sequence ID" value="KAF8406193.1"/>
    <property type="molecule type" value="Genomic_DNA"/>
</dbReference>
<dbReference type="FunFam" id="1.10.472.10:FF:000060">
    <property type="entry name" value="D6-type cyclin"/>
    <property type="match status" value="1"/>
</dbReference>
<dbReference type="CDD" id="cd20544">
    <property type="entry name" value="CYCLIN_AtCycD-like_rpt2"/>
    <property type="match status" value="1"/>
</dbReference>
<dbReference type="SMART" id="SM00385">
    <property type="entry name" value="CYCLIN"/>
    <property type="match status" value="2"/>
</dbReference>
<evidence type="ECO:0000256" key="4">
    <source>
        <dbReference type="ARBA" id="ARBA00023306"/>
    </source>
</evidence>
<feature type="compositionally biased region" description="Polar residues" evidence="6">
    <location>
        <begin position="315"/>
        <end position="327"/>
    </location>
</feature>
<dbReference type="InterPro" id="IPR013763">
    <property type="entry name" value="Cyclin-like_dom"/>
</dbReference>
<dbReference type="InterPro" id="IPR006671">
    <property type="entry name" value="Cyclin_N"/>
</dbReference>
<evidence type="ECO:0000256" key="3">
    <source>
        <dbReference type="ARBA" id="ARBA00023127"/>
    </source>
</evidence>
<evidence type="ECO:0000313" key="10">
    <source>
        <dbReference type="Proteomes" id="UP000655225"/>
    </source>
</evidence>
<dbReference type="Pfam" id="PF00134">
    <property type="entry name" value="Cyclin_N"/>
    <property type="match status" value="1"/>
</dbReference>
<evidence type="ECO:0000259" key="8">
    <source>
        <dbReference type="SMART" id="SM01332"/>
    </source>
</evidence>
<proteinExistence type="inferred from homology"/>
<dbReference type="AlphaFoldDB" id="A0A834ZJ79"/>
<feature type="domain" description="Cyclin-like" evidence="7">
    <location>
        <begin position="191"/>
        <end position="275"/>
    </location>
</feature>
<gene>
    <name evidence="9" type="ORF">HHK36_008274</name>
</gene>
<comment type="caution">
    <text evidence="9">The sequence shown here is derived from an EMBL/GenBank/DDBJ whole genome shotgun (WGS) entry which is preliminary data.</text>
</comment>
<dbReference type="SUPFAM" id="SSF47954">
    <property type="entry name" value="Cyclin-like"/>
    <property type="match status" value="2"/>
</dbReference>
<evidence type="ECO:0000259" key="7">
    <source>
        <dbReference type="SMART" id="SM00385"/>
    </source>
</evidence>
<reference evidence="9 10" key="1">
    <citation type="submission" date="2020-04" db="EMBL/GenBank/DDBJ databases">
        <title>Plant Genome Project.</title>
        <authorList>
            <person name="Zhang R.-G."/>
        </authorList>
    </citation>
    <scope>NUCLEOTIDE SEQUENCE [LARGE SCALE GENOMIC DNA]</scope>
    <source>
        <strain evidence="9">YNK0</strain>
        <tissue evidence="9">Leaf</tissue>
    </source>
</reference>
<dbReference type="Gene3D" id="1.10.472.10">
    <property type="entry name" value="Cyclin-like"/>
    <property type="match status" value="2"/>
</dbReference>
<protein>
    <recommendedName>
        <fullName evidence="11">Cyclin N-terminal domain-containing protein</fullName>
    </recommendedName>
</protein>
<dbReference type="Proteomes" id="UP000655225">
    <property type="component" value="Unassembled WGS sequence"/>
</dbReference>
<dbReference type="SMART" id="SM01332">
    <property type="entry name" value="Cyclin_C"/>
    <property type="match status" value="1"/>
</dbReference>
<dbReference type="CDD" id="cd20543">
    <property type="entry name" value="CYCLIN_AtCycD-like_rpt1"/>
    <property type="match status" value="1"/>
</dbReference>
<evidence type="ECO:0000313" key="9">
    <source>
        <dbReference type="EMBL" id="KAF8406193.1"/>
    </source>
</evidence>
<dbReference type="Pfam" id="PF02984">
    <property type="entry name" value="Cyclin_C"/>
    <property type="match status" value="1"/>
</dbReference>
<dbReference type="InterPro" id="IPR048258">
    <property type="entry name" value="Cyclins_cyclin-box"/>
</dbReference>
<keyword evidence="3 5" id="KW-0195">Cyclin</keyword>
<keyword evidence="2" id="KW-0132">Cell division</keyword>
<dbReference type="PROSITE" id="PS00292">
    <property type="entry name" value="CYCLINS"/>
    <property type="match status" value="1"/>
</dbReference>
<dbReference type="InterPro" id="IPR039361">
    <property type="entry name" value="Cyclin"/>
</dbReference>
<accession>A0A834ZJ79</accession>
<comment type="similarity">
    <text evidence="1">Belongs to the cyclin family. Cyclin D subfamily.</text>
</comment>
<dbReference type="InterPro" id="IPR036915">
    <property type="entry name" value="Cyclin-like_sf"/>
</dbReference>
<dbReference type="OrthoDB" id="5590282at2759"/>